<organism evidence="2 3">
    <name type="scientific">Brachyspira aalborgi</name>
    <dbReference type="NCBI Taxonomy" id="29522"/>
    <lineage>
        <taxon>Bacteria</taxon>
        <taxon>Pseudomonadati</taxon>
        <taxon>Spirochaetota</taxon>
        <taxon>Spirochaetia</taxon>
        <taxon>Brachyspirales</taxon>
        <taxon>Brachyspiraceae</taxon>
        <taxon>Brachyspira</taxon>
    </lineage>
</organism>
<dbReference type="EMBL" id="SAXT01000005">
    <property type="protein sequence ID" value="TXJ11644.1"/>
    <property type="molecule type" value="Genomic_DNA"/>
</dbReference>
<name>A0A5C8CDL4_9SPIR</name>
<dbReference type="InterPro" id="IPR029063">
    <property type="entry name" value="SAM-dependent_MTases_sf"/>
</dbReference>
<gene>
    <name evidence="2" type="ORF">EPJ80_07970</name>
</gene>
<dbReference type="AlphaFoldDB" id="A0A5C8CDL4"/>
<dbReference type="GO" id="GO:0008168">
    <property type="term" value="F:methyltransferase activity"/>
    <property type="evidence" value="ECO:0007669"/>
    <property type="project" value="UniProtKB-KW"/>
</dbReference>
<evidence type="ECO:0000313" key="3">
    <source>
        <dbReference type="Proteomes" id="UP000325116"/>
    </source>
</evidence>
<dbReference type="Pfam" id="PF05050">
    <property type="entry name" value="Methyltransf_21"/>
    <property type="match status" value="1"/>
</dbReference>
<keyword evidence="2" id="KW-0808">Transferase</keyword>
<keyword evidence="2" id="KW-0489">Methyltransferase</keyword>
<dbReference type="Proteomes" id="UP000325116">
    <property type="component" value="Unassembled WGS sequence"/>
</dbReference>
<comment type="caution">
    <text evidence="2">The sequence shown here is derived from an EMBL/GenBank/DDBJ whole genome shotgun (WGS) entry which is preliminary data.</text>
</comment>
<accession>A0A5C8CDL4</accession>
<dbReference type="GO" id="GO:0005737">
    <property type="term" value="C:cytoplasm"/>
    <property type="evidence" value="ECO:0007669"/>
    <property type="project" value="GOC"/>
</dbReference>
<reference evidence="2 3" key="1">
    <citation type="journal article" date="1992" name="Lakartidningen">
        <title>[Penicillin V and not amoxicillin is the first choice preparation in acute otitis].</title>
        <authorList>
            <person name="Kamme C."/>
            <person name="Lundgren K."/>
            <person name="Prellner K."/>
        </authorList>
    </citation>
    <scope>NUCLEOTIDE SEQUENCE [LARGE SCALE GENOMIC DNA]</scope>
    <source>
        <strain evidence="2 3">W1</strain>
    </source>
</reference>
<sequence>MNSNIIDRIVCWIPFRQLRNDIRELLEKLLKSKEKDSLLLNLQIMSNTYGLDFKGQIGQDIIAYLCLKNKKNGFYIDIGAYDGINLSNTYIFEKLGWDGFCVEASPKTFEALKKNRKCDLYNCAVSSKNIGKAKFLTSTVGVLDVLDTHNTAGHKERIERESDNNMEYIEVDTITFDELMSNYKNINHIDFMSLDIEGGELDVLRSIDFDKYSFGLITVEYNENYNEILELMNLKGYKKLMDNHWDLIFIKNHNIDL</sequence>
<dbReference type="PANTHER" id="PTHR34009:SF2">
    <property type="entry name" value="PROTEIN STAR"/>
    <property type="match status" value="1"/>
</dbReference>
<dbReference type="GO" id="GO:0032259">
    <property type="term" value="P:methylation"/>
    <property type="evidence" value="ECO:0007669"/>
    <property type="project" value="UniProtKB-KW"/>
</dbReference>
<dbReference type="RefSeq" id="WP_147758577.1">
    <property type="nucleotide sequence ID" value="NZ_SAXT01000005.1"/>
</dbReference>
<evidence type="ECO:0000259" key="1">
    <source>
        <dbReference type="Pfam" id="PF05050"/>
    </source>
</evidence>
<dbReference type="NCBIfam" id="TIGR01444">
    <property type="entry name" value="fkbM_fam"/>
    <property type="match status" value="1"/>
</dbReference>
<protein>
    <submittedName>
        <fullName evidence="2">FkbM family methyltransferase</fullName>
    </submittedName>
</protein>
<evidence type="ECO:0000313" key="2">
    <source>
        <dbReference type="EMBL" id="TXJ11644.1"/>
    </source>
</evidence>
<dbReference type="GO" id="GO:0016197">
    <property type="term" value="P:endosomal transport"/>
    <property type="evidence" value="ECO:0007669"/>
    <property type="project" value="TreeGrafter"/>
</dbReference>
<dbReference type="GO" id="GO:0005886">
    <property type="term" value="C:plasma membrane"/>
    <property type="evidence" value="ECO:0007669"/>
    <property type="project" value="TreeGrafter"/>
</dbReference>
<dbReference type="PANTHER" id="PTHR34009">
    <property type="entry name" value="PROTEIN STAR"/>
    <property type="match status" value="1"/>
</dbReference>
<dbReference type="GO" id="GO:0006888">
    <property type="term" value="P:endoplasmic reticulum to Golgi vesicle-mediated transport"/>
    <property type="evidence" value="ECO:0007669"/>
    <property type="project" value="TreeGrafter"/>
</dbReference>
<dbReference type="InterPro" id="IPR006342">
    <property type="entry name" value="FkbM_mtfrase"/>
</dbReference>
<dbReference type="Gene3D" id="3.40.50.150">
    <property type="entry name" value="Vaccinia Virus protein VP39"/>
    <property type="match status" value="1"/>
</dbReference>
<proteinExistence type="predicted"/>
<dbReference type="SUPFAM" id="SSF53335">
    <property type="entry name" value="S-adenosyl-L-methionine-dependent methyltransferases"/>
    <property type="match status" value="1"/>
</dbReference>
<dbReference type="InterPro" id="IPR053202">
    <property type="entry name" value="EGF_Rcpt_Signaling_Reg"/>
</dbReference>
<feature type="domain" description="Methyltransferase FkbM" evidence="1">
    <location>
        <begin position="77"/>
        <end position="238"/>
    </location>
</feature>